<dbReference type="PANTHER" id="PTHR11909">
    <property type="entry name" value="CASEIN KINASE-RELATED"/>
    <property type="match status" value="1"/>
</dbReference>
<organism evidence="1 2">
    <name type="scientific">Myxoma virus</name>
    <dbReference type="NCBI Taxonomy" id="10273"/>
    <lineage>
        <taxon>Viruses</taxon>
        <taxon>Varidnaviria</taxon>
        <taxon>Bamfordvirae</taxon>
        <taxon>Nucleocytoviricota</taxon>
        <taxon>Pokkesviricetes</taxon>
        <taxon>Chitovirales</taxon>
        <taxon>Poxviridae</taxon>
        <taxon>Chordopoxvirinae</taxon>
        <taxon>Leporipoxvirus</taxon>
        <taxon>Leporipoxvirus myxoma</taxon>
    </lineage>
</organism>
<evidence type="ECO:0000313" key="2">
    <source>
        <dbReference type="Proteomes" id="UP000158288"/>
    </source>
</evidence>
<dbReference type="InterPro" id="IPR017441">
    <property type="entry name" value="Protein_kinase_ATP_BS"/>
</dbReference>
<dbReference type="SUPFAM" id="SSF56112">
    <property type="entry name" value="Protein kinase-like (PK-like)"/>
    <property type="match status" value="1"/>
</dbReference>
<sequence length="310" mass="35794">MSKRNEIEPGDVLTDTSKREWVLGDVLGKGGFGCIYTARLCSEEESEKYVIKIEPKSNGPLFVEQVFYQRVGKADMIADWCKKNNLTYLGIPSFHGFGFYTKNKKDYRFIIIDRLGCDLYHILQHNNYTLPLRTVCLIAAKIIVVLKYLHEHGYAHSDIKASNIAIATDDKNKIYLLDYGLSYRFMVDGRHVLYKRDPKKMHNGTIEFTSTDMHNGACPSRRGDLEILGYCIIKWLGGTLPWEDNLKNCKYVMESKIKFLNDIKQGIEASLSACVEPVRRYFLYVKSLAYEQRPDYDLLIQLLTKNITRI</sequence>
<dbReference type="Pfam" id="PF00069">
    <property type="entry name" value="Pkinase"/>
    <property type="match status" value="1"/>
</dbReference>
<dbReference type="InterPro" id="IPR000719">
    <property type="entry name" value="Prot_kinase_dom"/>
</dbReference>
<dbReference type="Gene3D" id="1.10.510.10">
    <property type="entry name" value="Transferase(Phosphotransferase) domain 1"/>
    <property type="match status" value="1"/>
</dbReference>
<reference evidence="1 2" key="1">
    <citation type="journal article" date="2011" name="Emerg. Infect. Dis.">
        <title>Genome sequence of SG33 strain and recombination between wild-type and vaccine myxoma viruses.</title>
        <authorList>
            <person name="Camus-Bouclainville C."/>
            <person name="Gretillat M."/>
            <person name="Py R."/>
            <person name="Gelfi J."/>
            <person name="Guerin J.L."/>
            <person name="Bertagnoli S."/>
        </authorList>
    </citation>
    <scope>NUCLEOTIDE SEQUENCE [LARGE SCALE GENOMIC DNA]</scope>
    <source>
        <strain evidence="1">SG33</strain>
    </source>
</reference>
<gene>
    <name evidence="1" type="primary">m142R</name>
</gene>
<dbReference type="InterPro" id="IPR011009">
    <property type="entry name" value="Kinase-like_dom_sf"/>
</dbReference>
<name>E2CZN1_9POXV</name>
<dbReference type="SMART" id="SM00220">
    <property type="entry name" value="S_TKc"/>
    <property type="match status" value="1"/>
</dbReference>
<dbReference type="GO" id="GO:0005524">
    <property type="term" value="F:ATP binding"/>
    <property type="evidence" value="ECO:0007669"/>
    <property type="project" value="UniProtKB-UniRule"/>
</dbReference>
<dbReference type="Proteomes" id="UP000158288">
    <property type="component" value="Segment"/>
</dbReference>
<protein>
    <submittedName>
        <fullName evidence="1">M142R</fullName>
    </submittedName>
</protein>
<proteinExistence type="predicted"/>
<dbReference type="EMBL" id="GQ409969">
    <property type="protein sequence ID" value="ADK63782.1"/>
    <property type="molecule type" value="Genomic_DNA"/>
</dbReference>
<accession>E2CZN1</accession>
<dbReference type="GO" id="GO:0004672">
    <property type="term" value="F:protein kinase activity"/>
    <property type="evidence" value="ECO:0007669"/>
    <property type="project" value="InterPro"/>
</dbReference>
<evidence type="ECO:0000313" key="1">
    <source>
        <dbReference type="EMBL" id="ADK63782.1"/>
    </source>
</evidence>
<dbReference type="PROSITE" id="PS50011">
    <property type="entry name" value="PROTEIN_KINASE_DOM"/>
    <property type="match status" value="1"/>
</dbReference>
<dbReference type="PROSITE" id="PS00107">
    <property type="entry name" value="PROTEIN_KINASE_ATP"/>
    <property type="match status" value="1"/>
</dbReference>
<dbReference type="InterPro" id="IPR050235">
    <property type="entry name" value="CK1_Ser-Thr_kinase"/>
</dbReference>